<feature type="region of interest" description="Disordered" evidence="1">
    <location>
        <begin position="136"/>
        <end position="156"/>
    </location>
</feature>
<protein>
    <submittedName>
        <fullName evidence="2">Predicted protein</fullName>
    </submittedName>
</protein>
<dbReference type="KEGG" id="mpp:MICPUCDRAFT_51337"/>
<feature type="region of interest" description="Disordered" evidence="1">
    <location>
        <begin position="174"/>
        <end position="199"/>
    </location>
</feature>
<accession>C1N1B6</accession>
<dbReference type="GeneID" id="9686980"/>
<dbReference type="RefSeq" id="XP_003061783.1">
    <property type="nucleotide sequence ID" value="XM_003061737.1"/>
</dbReference>
<evidence type="ECO:0000313" key="3">
    <source>
        <dbReference type="Proteomes" id="UP000001876"/>
    </source>
</evidence>
<reference evidence="2 3" key="1">
    <citation type="journal article" date="2009" name="Science">
        <title>Green evolution and dynamic adaptations revealed by genomes of the marine picoeukaryotes Micromonas.</title>
        <authorList>
            <person name="Worden A.Z."/>
            <person name="Lee J.H."/>
            <person name="Mock T."/>
            <person name="Rouze P."/>
            <person name="Simmons M.P."/>
            <person name="Aerts A.L."/>
            <person name="Allen A.E."/>
            <person name="Cuvelier M.L."/>
            <person name="Derelle E."/>
            <person name="Everett M.V."/>
            <person name="Foulon E."/>
            <person name="Grimwood J."/>
            <person name="Gundlach H."/>
            <person name="Henrissat B."/>
            <person name="Napoli C."/>
            <person name="McDonald S.M."/>
            <person name="Parker M.S."/>
            <person name="Rombauts S."/>
            <person name="Salamov A."/>
            <person name="Von Dassow P."/>
            <person name="Badger J.H."/>
            <person name="Coutinho P.M."/>
            <person name="Demir E."/>
            <person name="Dubchak I."/>
            <person name="Gentemann C."/>
            <person name="Eikrem W."/>
            <person name="Gready J.E."/>
            <person name="John U."/>
            <person name="Lanier W."/>
            <person name="Lindquist E.A."/>
            <person name="Lucas S."/>
            <person name="Mayer K.F."/>
            <person name="Moreau H."/>
            <person name="Not F."/>
            <person name="Otillar R."/>
            <person name="Panaud O."/>
            <person name="Pangilinan J."/>
            <person name="Paulsen I."/>
            <person name="Piegu B."/>
            <person name="Poliakov A."/>
            <person name="Robbens S."/>
            <person name="Schmutz J."/>
            <person name="Toulza E."/>
            <person name="Wyss T."/>
            <person name="Zelensky A."/>
            <person name="Zhou K."/>
            <person name="Armbrust E.V."/>
            <person name="Bhattacharya D."/>
            <person name="Goodenough U.W."/>
            <person name="Van de Peer Y."/>
            <person name="Grigoriev I.V."/>
        </authorList>
    </citation>
    <scope>NUCLEOTIDE SEQUENCE [LARGE SCALE GENOMIC DNA]</scope>
    <source>
        <strain evidence="2 3">CCMP1545</strain>
    </source>
</reference>
<name>C1N1B6_MICPC</name>
<organism evidence="3">
    <name type="scientific">Micromonas pusilla (strain CCMP1545)</name>
    <name type="common">Picoplanktonic green alga</name>
    <dbReference type="NCBI Taxonomy" id="564608"/>
    <lineage>
        <taxon>Eukaryota</taxon>
        <taxon>Viridiplantae</taxon>
        <taxon>Chlorophyta</taxon>
        <taxon>Mamiellophyceae</taxon>
        <taxon>Mamiellales</taxon>
        <taxon>Mamiellaceae</taxon>
        <taxon>Micromonas</taxon>
    </lineage>
</organism>
<proteinExistence type="predicted"/>
<dbReference type="EMBL" id="GG663744">
    <property type="protein sequence ID" value="EEH54413.1"/>
    <property type="molecule type" value="Genomic_DNA"/>
</dbReference>
<evidence type="ECO:0000256" key="1">
    <source>
        <dbReference type="SAM" id="MobiDB-lite"/>
    </source>
</evidence>
<dbReference type="Proteomes" id="UP000001876">
    <property type="component" value="Unassembled WGS sequence"/>
</dbReference>
<dbReference type="AlphaFoldDB" id="C1N1B6"/>
<evidence type="ECO:0000313" key="2">
    <source>
        <dbReference type="EMBL" id="EEH54413.1"/>
    </source>
</evidence>
<gene>
    <name evidence="2" type="ORF">MICPUCDRAFT_51337</name>
</gene>
<sequence length="199" mass="21325">MTASTSPPASPPPAGDDEAYAAMRAQVEAATDALREDLLATAAEMKSFTDLAGGEDVRELLAMRFGIEEEMASLRRETRRLEAIAELGSMEAAETDGGDDEDVETRRAASRARLAAMEATADEDAAAARAAFVAARDENGGSDPASTSFDAFDGDDEEALDRAIAEMDERLDAARASRNEMVTRRRELEAELDASRGRF</sequence>
<keyword evidence="3" id="KW-1185">Reference proteome</keyword>